<keyword evidence="2" id="KW-1185">Reference proteome</keyword>
<dbReference type="InterPro" id="IPR027434">
    <property type="entry name" value="Homing_endonucl"/>
</dbReference>
<dbReference type="AlphaFoldDB" id="A0A6N9YFY1"/>
<protein>
    <submittedName>
        <fullName evidence="1">Transcriptional regulator</fullName>
    </submittedName>
</protein>
<gene>
    <name evidence="1" type="ORF">G1H11_00905</name>
</gene>
<evidence type="ECO:0000313" key="2">
    <source>
        <dbReference type="Proteomes" id="UP000469185"/>
    </source>
</evidence>
<dbReference type="Gene3D" id="3.10.28.10">
    <property type="entry name" value="Homing endonucleases"/>
    <property type="match status" value="1"/>
</dbReference>
<evidence type="ECO:0000313" key="1">
    <source>
        <dbReference type="EMBL" id="NED93872.1"/>
    </source>
</evidence>
<accession>A0A6N9YFY1</accession>
<comment type="caution">
    <text evidence="1">The sequence shown here is derived from an EMBL/GenBank/DDBJ whole genome shotgun (WGS) entry which is preliminary data.</text>
</comment>
<dbReference type="RefSeq" id="WP_163815157.1">
    <property type="nucleotide sequence ID" value="NZ_JAAGOB010000001.1"/>
</dbReference>
<dbReference type="EMBL" id="JAAGOB010000001">
    <property type="protein sequence ID" value="NED93872.1"/>
    <property type="molecule type" value="Genomic_DNA"/>
</dbReference>
<name>A0A6N9YFY1_9ACTN</name>
<dbReference type="Proteomes" id="UP000469185">
    <property type="component" value="Unassembled WGS sequence"/>
</dbReference>
<sequence length="255" mass="28825">MRTLEEVALVKKLWADGLNKSEIARATGISRWTIREWLLGNVPDFEGHRAGTSGYTRYACPVCMSRLDRIPREEYVYLLGLYLGDGCLSLDKKGVYKLRIICCDDYPQLMQWCEQAIGAVLPVKVGRVQKVGCTEIYANSKHWACLFPQHGPGRKHERKIELAPWQQELVEADPGPLLRGLIHSDGCRALNRAYGTHYAPYPRYEFTNASVDIRDIFTAACDLLGIEWRQSRPRVISVAKRASVAVLDSFIGPKT</sequence>
<organism evidence="1 2">
    <name type="scientific">Phytoactinopolyspora alkaliphila</name>
    <dbReference type="NCBI Taxonomy" id="1783498"/>
    <lineage>
        <taxon>Bacteria</taxon>
        <taxon>Bacillati</taxon>
        <taxon>Actinomycetota</taxon>
        <taxon>Actinomycetes</taxon>
        <taxon>Jiangellales</taxon>
        <taxon>Jiangellaceae</taxon>
        <taxon>Phytoactinopolyspora</taxon>
    </lineage>
</organism>
<reference evidence="1 2" key="1">
    <citation type="submission" date="2020-02" db="EMBL/GenBank/DDBJ databases">
        <authorList>
            <person name="Li X.-J."/>
            <person name="Feng X.-M."/>
        </authorList>
    </citation>
    <scope>NUCLEOTIDE SEQUENCE [LARGE SCALE GENOMIC DNA]</scope>
    <source>
        <strain evidence="1 2">CGMCC 4.7225</strain>
    </source>
</reference>
<dbReference type="Gene3D" id="1.10.10.60">
    <property type="entry name" value="Homeodomain-like"/>
    <property type="match status" value="1"/>
</dbReference>
<proteinExistence type="predicted"/>